<dbReference type="PROSITE" id="PS51257">
    <property type="entry name" value="PROKAR_LIPOPROTEIN"/>
    <property type="match status" value="1"/>
</dbReference>
<gene>
    <name evidence="2" type="ORF">C7460_11193</name>
</gene>
<keyword evidence="1" id="KW-1133">Transmembrane helix</keyword>
<comment type="caution">
    <text evidence="2">The sequence shown here is derived from an EMBL/GenBank/DDBJ whole genome shotgun (WGS) entry which is preliminary data.</text>
</comment>
<sequence length="51" mass="5568">MKNKPLIQLLTSLSIYAIIMFGLGCDEKTLNNLMDIQSSLTSTISLLIPGL</sequence>
<evidence type="ECO:0000313" key="3">
    <source>
        <dbReference type="Proteomes" id="UP000256779"/>
    </source>
</evidence>
<reference evidence="2 3" key="1">
    <citation type="submission" date="2018-07" db="EMBL/GenBank/DDBJ databases">
        <title>Genomic Encyclopedia of Type Strains, Phase IV (KMG-IV): sequencing the most valuable type-strain genomes for metagenomic binning, comparative biology and taxonomic classification.</title>
        <authorList>
            <person name="Goeker M."/>
        </authorList>
    </citation>
    <scope>NUCLEOTIDE SEQUENCE [LARGE SCALE GENOMIC DNA]</scope>
    <source>
        <strain evidence="2 3">DSM 4134</strain>
    </source>
</reference>
<name>A0A3D9L215_MARFU</name>
<dbReference type="AlphaFoldDB" id="A0A3D9L215"/>
<evidence type="ECO:0000256" key="1">
    <source>
        <dbReference type="SAM" id="Phobius"/>
    </source>
</evidence>
<dbReference type="EMBL" id="QREG01000011">
    <property type="protein sequence ID" value="RED97952.1"/>
    <property type="molecule type" value="Genomic_DNA"/>
</dbReference>
<protein>
    <submittedName>
        <fullName evidence="2">Uncharacterized protein</fullName>
    </submittedName>
</protein>
<organism evidence="2 3">
    <name type="scientific">Marinoscillum furvescens DSM 4134</name>
    <dbReference type="NCBI Taxonomy" id="1122208"/>
    <lineage>
        <taxon>Bacteria</taxon>
        <taxon>Pseudomonadati</taxon>
        <taxon>Bacteroidota</taxon>
        <taxon>Cytophagia</taxon>
        <taxon>Cytophagales</taxon>
        <taxon>Reichenbachiellaceae</taxon>
        <taxon>Marinoscillum</taxon>
    </lineage>
</organism>
<keyword evidence="3" id="KW-1185">Reference proteome</keyword>
<proteinExistence type="predicted"/>
<dbReference type="Proteomes" id="UP000256779">
    <property type="component" value="Unassembled WGS sequence"/>
</dbReference>
<keyword evidence="1" id="KW-0472">Membrane</keyword>
<accession>A0A3D9L215</accession>
<keyword evidence="1" id="KW-0812">Transmembrane</keyword>
<feature type="transmembrane region" description="Helical" evidence="1">
    <location>
        <begin position="6"/>
        <end position="25"/>
    </location>
</feature>
<evidence type="ECO:0000313" key="2">
    <source>
        <dbReference type="EMBL" id="RED97952.1"/>
    </source>
</evidence>